<sequence length="53" mass="5407">MSRTEDTKIIDKKGLGVAGLILAATLSLAACNTIEGVGEDTESVGETIQEAAD</sequence>
<keyword evidence="4" id="KW-0472">Membrane</keyword>
<evidence type="ECO:0000256" key="6">
    <source>
        <dbReference type="ARBA" id="ARBA00023288"/>
    </source>
</evidence>
<proteinExistence type="inferred from homology"/>
<evidence type="ECO:0000256" key="2">
    <source>
        <dbReference type="ARBA" id="ARBA00022475"/>
    </source>
</evidence>
<evidence type="ECO:0000256" key="5">
    <source>
        <dbReference type="ARBA" id="ARBA00023139"/>
    </source>
</evidence>
<name>A0ABQ5V2Z3_9PROT</name>
<keyword evidence="2" id="KW-1003">Cell membrane</keyword>
<keyword evidence="5" id="KW-0564">Palmitate</keyword>
<organism evidence="7 8">
    <name type="scientific">Algimonas porphyrae</name>
    <dbReference type="NCBI Taxonomy" id="1128113"/>
    <lineage>
        <taxon>Bacteria</taxon>
        <taxon>Pseudomonadati</taxon>
        <taxon>Pseudomonadota</taxon>
        <taxon>Alphaproteobacteria</taxon>
        <taxon>Maricaulales</taxon>
        <taxon>Robiginitomaculaceae</taxon>
        <taxon>Algimonas</taxon>
    </lineage>
</organism>
<keyword evidence="6" id="KW-0449">Lipoprotein</keyword>
<evidence type="ECO:0008006" key="9">
    <source>
        <dbReference type="Google" id="ProtNLM"/>
    </source>
</evidence>
<reference evidence="7" key="2">
    <citation type="submission" date="2023-01" db="EMBL/GenBank/DDBJ databases">
        <title>Draft genome sequence of Algimonas porphyrae strain NBRC 108216.</title>
        <authorList>
            <person name="Sun Q."/>
            <person name="Mori K."/>
        </authorList>
    </citation>
    <scope>NUCLEOTIDE SEQUENCE</scope>
    <source>
        <strain evidence="7">NBRC 108216</strain>
    </source>
</reference>
<evidence type="ECO:0000313" key="7">
    <source>
        <dbReference type="EMBL" id="GLQ21074.1"/>
    </source>
</evidence>
<evidence type="ECO:0000313" key="8">
    <source>
        <dbReference type="Proteomes" id="UP001161390"/>
    </source>
</evidence>
<reference evidence="7" key="1">
    <citation type="journal article" date="2014" name="Int. J. Syst. Evol. Microbiol.">
        <title>Complete genome of a new Firmicutes species belonging to the dominant human colonic microbiota ('Ruminococcus bicirculans') reveals two chromosomes and a selective capacity to utilize plant glucans.</title>
        <authorList>
            <consortium name="NISC Comparative Sequencing Program"/>
            <person name="Wegmann U."/>
            <person name="Louis P."/>
            <person name="Goesmann A."/>
            <person name="Henrissat B."/>
            <person name="Duncan S.H."/>
            <person name="Flint H.J."/>
        </authorList>
    </citation>
    <scope>NUCLEOTIDE SEQUENCE</scope>
    <source>
        <strain evidence="7">NBRC 108216</strain>
    </source>
</reference>
<evidence type="ECO:0000256" key="3">
    <source>
        <dbReference type="ARBA" id="ARBA00022729"/>
    </source>
</evidence>
<dbReference type="InterPro" id="IPR012556">
    <property type="entry name" value="Entericidin"/>
</dbReference>
<comment type="caution">
    <text evidence="7">The sequence shown here is derived from an EMBL/GenBank/DDBJ whole genome shotgun (WGS) entry which is preliminary data.</text>
</comment>
<dbReference type="PROSITE" id="PS51257">
    <property type="entry name" value="PROKAR_LIPOPROTEIN"/>
    <property type="match status" value="1"/>
</dbReference>
<accession>A0ABQ5V2Z3</accession>
<keyword evidence="8" id="KW-1185">Reference proteome</keyword>
<evidence type="ECO:0000256" key="1">
    <source>
        <dbReference type="ARBA" id="ARBA00010296"/>
    </source>
</evidence>
<dbReference type="EMBL" id="BSNJ01000004">
    <property type="protein sequence ID" value="GLQ21074.1"/>
    <property type="molecule type" value="Genomic_DNA"/>
</dbReference>
<evidence type="ECO:0000256" key="4">
    <source>
        <dbReference type="ARBA" id="ARBA00023136"/>
    </source>
</evidence>
<dbReference type="RefSeq" id="WP_284372252.1">
    <property type="nucleotide sequence ID" value="NZ_BSNJ01000004.1"/>
</dbReference>
<protein>
    <recommendedName>
        <fullName evidence="9">Entericidin A/B family lipoprotein</fullName>
    </recommendedName>
</protein>
<dbReference type="Proteomes" id="UP001161390">
    <property type="component" value="Unassembled WGS sequence"/>
</dbReference>
<keyword evidence="3" id="KW-0732">Signal</keyword>
<gene>
    <name evidence="7" type="ORF">GCM10007854_20290</name>
</gene>
<dbReference type="Pfam" id="PF08085">
    <property type="entry name" value="Entericidin"/>
    <property type="match status" value="1"/>
</dbReference>
<comment type="similarity">
    <text evidence="1">Belongs to the EcnA/EcnB lipoprotein family.</text>
</comment>